<name>A0A514EDY9_9XANT</name>
<protein>
    <submittedName>
        <fullName evidence="2">Uncharacterized protein</fullName>
    </submittedName>
</protein>
<evidence type="ECO:0000313" key="2">
    <source>
        <dbReference type="EMBL" id="QDI04257.1"/>
    </source>
</evidence>
<accession>A0A514EDY9</accession>
<dbReference type="RefSeq" id="WP_142742461.1">
    <property type="nucleotide sequence ID" value="NZ_CP038228.1"/>
</dbReference>
<gene>
    <name evidence="2" type="ORF">E4A48_11635</name>
</gene>
<sequence length="228" mass="24784">MSRSTAARSVCDDRFESILGAIAEIAFLKRKLHMSKEKVVVFFFDDESGSDGFIIVSIDKQVRAIPVEGSVHGPSGEVLKDFEILTEKSESVMQEWEQAGYTQLSEVAAFFDLQNGNMVRPLRKFPGGETIRYIASAPGPVYTTGMTAEEALAKLGTPVPSYTASTSPAAIVSEAQTTADVKSNQVTQAPLPQPSFLTLEERRLKTPSEVDTVGVTPRKPWASPKKKG</sequence>
<evidence type="ECO:0000256" key="1">
    <source>
        <dbReference type="SAM" id="MobiDB-lite"/>
    </source>
</evidence>
<feature type="region of interest" description="Disordered" evidence="1">
    <location>
        <begin position="204"/>
        <end position="228"/>
    </location>
</feature>
<reference evidence="2 3" key="1">
    <citation type="submission" date="2019-03" db="EMBL/GenBank/DDBJ databases">
        <title>Tal1 in Xanthomonas translucens pv. cerealis Contributes to Virulence in Bacterial Leaf Streak of Wheat.</title>
        <authorList>
            <person name="Shah S.M.A."/>
            <person name="Haq F."/>
            <person name="Ma W."/>
            <person name="Xu X."/>
            <person name="Wang S."/>
            <person name="Xu Z."/>
            <person name="Zou L."/>
            <person name="Zhu B."/>
            <person name="Chen G."/>
        </authorList>
    </citation>
    <scope>NUCLEOTIDE SEQUENCE [LARGE SCALE GENOMIC DNA]</scope>
    <source>
        <strain evidence="2 3">01</strain>
    </source>
</reference>
<proteinExistence type="predicted"/>
<dbReference type="AlphaFoldDB" id="A0A514EDY9"/>
<keyword evidence="3" id="KW-1185">Reference proteome</keyword>
<dbReference type="EMBL" id="CP038228">
    <property type="protein sequence ID" value="QDI04257.1"/>
    <property type="molecule type" value="Genomic_DNA"/>
</dbReference>
<organism evidence="2 3">
    <name type="scientific">Xanthomonas cerealis pv. cerealis</name>
    <dbReference type="NCBI Taxonomy" id="152263"/>
    <lineage>
        <taxon>Bacteria</taxon>
        <taxon>Pseudomonadati</taxon>
        <taxon>Pseudomonadota</taxon>
        <taxon>Gammaproteobacteria</taxon>
        <taxon>Lysobacterales</taxon>
        <taxon>Lysobacteraceae</taxon>
        <taxon>Xanthomonas</taxon>
        <taxon>Xanthomonas translucens group</taxon>
        <taxon>Xanthomonas cerealis</taxon>
    </lineage>
</organism>
<dbReference type="Proteomes" id="UP000319349">
    <property type="component" value="Chromosome"/>
</dbReference>
<evidence type="ECO:0000313" key="3">
    <source>
        <dbReference type="Proteomes" id="UP000319349"/>
    </source>
</evidence>